<dbReference type="RefSeq" id="WP_201917681.1">
    <property type="nucleotide sequence ID" value="NZ_JAERQG010000001.1"/>
</dbReference>
<sequence>MKYWFVVVCVIFAFSKSFAQYGEVLASGRPGNANGAGTVGQGVLQFQAGVQYDEFRDNQGVNEIYQSTFAENLVVRFGLWETIEVSTVINHQRTTLESTFNGDTDKNTFTGFNTTMLRARWAVVKNLAVQVGLDLPVLENDFKSDYPAPKIRVMYNAPFTENIALTTNLGAQWNGIEEDFTRDPVGFYVFSLSCGLPAKFSLILESYGNFTKTSWANSFDVGLGYLVNNDFLLDVNAGWGDNTGASAYFITAGVSYRMVTGFRRQK</sequence>
<dbReference type="AlphaFoldDB" id="A0A937AIK8"/>
<accession>A0A937AIK8</accession>
<proteinExistence type="predicted"/>
<protein>
    <submittedName>
        <fullName evidence="2">Transporter</fullName>
    </submittedName>
</protein>
<feature type="chain" id="PRO_5037381988" evidence="1">
    <location>
        <begin position="20"/>
        <end position="266"/>
    </location>
</feature>
<feature type="signal peptide" evidence="1">
    <location>
        <begin position="1"/>
        <end position="19"/>
    </location>
</feature>
<reference evidence="2" key="1">
    <citation type="submission" date="2021-01" db="EMBL/GenBank/DDBJ databases">
        <title>Marivirga sp. nov., isolated from intertidal surface sediments.</title>
        <authorList>
            <person name="Zhang M."/>
        </authorList>
    </citation>
    <scope>NUCLEOTIDE SEQUENCE</scope>
    <source>
        <strain evidence="2">SM1354</strain>
    </source>
</reference>
<keyword evidence="1" id="KW-0732">Signal</keyword>
<dbReference type="InterPro" id="IPR025737">
    <property type="entry name" value="FApF"/>
</dbReference>
<evidence type="ECO:0000313" key="3">
    <source>
        <dbReference type="Proteomes" id="UP000642920"/>
    </source>
</evidence>
<comment type="caution">
    <text evidence="2">The sequence shown here is derived from an EMBL/GenBank/DDBJ whole genome shotgun (WGS) entry which is preliminary data.</text>
</comment>
<name>A0A937AIK8_9BACT</name>
<dbReference type="EMBL" id="JAERQG010000001">
    <property type="protein sequence ID" value="MBL0764263.1"/>
    <property type="molecule type" value="Genomic_DNA"/>
</dbReference>
<dbReference type="Proteomes" id="UP000642920">
    <property type="component" value="Unassembled WGS sequence"/>
</dbReference>
<dbReference type="Pfam" id="PF13557">
    <property type="entry name" value="Phenol_MetA_deg"/>
    <property type="match status" value="1"/>
</dbReference>
<evidence type="ECO:0000256" key="1">
    <source>
        <dbReference type="SAM" id="SignalP"/>
    </source>
</evidence>
<keyword evidence="3" id="KW-1185">Reference proteome</keyword>
<gene>
    <name evidence="2" type="ORF">JKP34_03295</name>
</gene>
<organism evidence="2 3">
    <name type="scientific">Marivirga atlantica</name>
    <dbReference type="NCBI Taxonomy" id="1548457"/>
    <lineage>
        <taxon>Bacteria</taxon>
        <taxon>Pseudomonadati</taxon>
        <taxon>Bacteroidota</taxon>
        <taxon>Cytophagia</taxon>
        <taxon>Cytophagales</taxon>
        <taxon>Marivirgaceae</taxon>
        <taxon>Marivirga</taxon>
    </lineage>
</organism>
<evidence type="ECO:0000313" key="2">
    <source>
        <dbReference type="EMBL" id="MBL0764263.1"/>
    </source>
</evidence>